<protein>
    <submittedName>
        <fullName evidence="6">Tat (Twin-arginine translocation) pathway signal sequence</fullName>
    </submittedName>
</protein>
<dbReference type="InterPro" id="IPR019546">
    <property type="entry name" value="TAT_signal_bac_arc"/>
</dbReference>
<keyword evidence="4" id="KW-0560">Oxidoreductase</keyword>
<name>A0A172S045_9ACTN</name>
<evidence type="ECO:0000259" key="5">
    <source>
        <dbReference type="Pfam" id="PF00890"/>
    </source>
</evidence>
<dbReference type="PANTHER" id="PTHR43400">
    <property type="entry name" value="FUMARATE REDUCTASE"/>
    <property type="match status" value="1"/>
</dbReference>
<dbReference type="GO" id="GO:0008202">
    <property type="term" value="P:steroid metabolic process"/>
    <property type="evidence" value="ECO:0007669"/>
    <property type="project" value="UniProtKB-ARBA"/>
</dbReference>
<dbReference type="Proteomes" id="UP000182975">
    <property type="component" value="Unassembled WGS sequence"/>
</dbReference>
<dbReference type="STRING" id="79604.AAY81_09740"/>
<dbReference type="SUPFAM" id="SSF56425">
    <property type="entry name" value="Succinate dehydrogenase/fumarate reductase flavoprotein, catalytic domain"/>
    <property type="match status" value="1"/>
</dbReference>
<dbReference type="Gene3D" id="3.50.50.60">
    <property type="entry name" value="FAD/NAD(P)-binding domain"/>
    <property type="match status" value="1"/>
</dbReference>
<evidence type="ECO:0000256" key="1">
    <source>
        <dbReference type="ARBA" id="ARBA00001974"/>
    </source>
</evidence>
<proteinExistence type="predicted"/>
<dbReference type="InterPro" id="IPR006311">
    <property type="entry name" value="TAT_signal"/>
</dbReference>
<dbReference type="NCBIfam" id="TIGR01409">
    <property type="entry name" value="TAT_signal_seq"/>
    <property type="match status" value="1"/>
</dbReference>
<accession>A0A172S045</accession>
<keyword evidence="7" id="KW-1185">Reference proteome</keyword>
<dbReference type="GO" id="GO:0033765">
    <property type="term" value="F:steroid dehydrogenase activity, acting on the CH-CH group of donors"/>
    <property type="evidence" value="ECO:0007669"/>
    <property type="project" value="UniProtKB-ARBA"/>
</dbReference>
<dbReference type="EMBL" id="FOEC01000001">
    <property type="protein sequence ID" value="SEO40560.1"/>
    <property type="molecule type" value="Genomic_DNA"/>
</dbReference>
<evidence type="ECO:0000256" key="4">
    <source>
        <dbReference type="ARBA" id="ARBA00023002"/>
    </source>
</evidence>
<gene>
    <name evidence="6" type="ORF">SAMN02910314_00145</name>
</gene>
<feature type="domain" description="FAD-dependent oxidoreductase 2 FAD-binding" evidence="5">
    <location>
        <begin position="74"/>
        <end position="503"/>
    </location>
</feature>
<sequence>MSIGRREFLKGSALVGGAAALSGLVAGCSGGTKDKAKEASSSSAYPEGTTAEDFENSVVEVETITKFDDEKTYDIVVVGAGTAGVPAVLTALEEGASVACLQKESTAIANGNGSSGPILDESNEIGKLQYKQAWRKAGGYRMNPDLLDLYVEHAGEMIMWMLAQSDQVGLLPVTSKTRTDFDEGSYITVASNNFSPKPINNQTIMQKLADHAVELGADIFYSTPAVQLVVEDGKVTGVVGRSDGKHIKFNATKAVIIAAGDYQNNDSLVARYSPDIVRFQKKQVNKTADGILMSMMAGGRMTPVNHAKTMHDMDAAPMFMTSYPFMALTMEGERFMNEDIPMESWDLSLQWNKDAEDPGHFCRIFDNDYMAKYGAKTPIATLENYIPGYKENPEGVYTSLIDTHRADTLDELATQLGIPANALKKSVEKWNAYCANGVDEEFGLAKDKMKPIDTPPYWGVRQWIRCSAINSGVEIDGFCRVLDKDDKPIPGLYSVGSGAGNVCGGLEWNLYQGGLCCGSYMTMGRYAVIHALTGGLTPSHPASYADSTKYWKS</sequence>
<dbReference type="InterPro" id="IPR050315">
    <property type="entry name" value="FAD-oxidoreductase_2"/>
</dbReference>
<evidence type="ECO:0000256" key="3">
    <source>
        <dbReference type="ARBA" id="ARBA00022827"/>
    </source>
</evidence>
<dbReference type="InterPro" id="IPR003953">
    <property type="entry name" value="FAD-dep_OxRdtase_2_FAD-bd"/>
</dbReference>
<evidence type="ECO:0000313" key="7">
    <source>
        <dbReference type="Proteomes" id="UP000182975"/>
    </source>
</evidence>
<dbReference type="PROSITE" id="PS51257">
    <property type="entry name" value="PROKAR_LIPOPROTEIN"/>
    <property type="match status" value="1"/>
</dbReference>
<dbReference type="RefSeq" id="WP_066664532.1">
    <property type="nucleotide sequence ID" value="NZ_CP011402.1"/>
</dbReference>
<dbReference type="KEGG" id="ddt:AAY81_09740"/>
<dbReference type="PANTHER" id="PTHR43400:SF10">
    <property type="entry name" value="3-OXOSTEROID 1-DEHYDROGENASE"/>
    <property type="match status" value="1"/>
</dbReference>
<dbReference type="SUPFAM" id="SSF51905">
    <property type="entry name" value="FAD/NAD(P)-binding domain"/>
    <property type="match status" value="1"/>
</dbReference>
<keyword evidence="3" id="KW-0274">FAD</keyword>
<dbReference type="Pfam" id="PF00890">
    <property type="entry name" value="FAD_binding_2"/>
    <property type="match status" value="1"/>
</dbReference>
<evidence type="ECO:0000313" key="6">
    <source>
        <dbReference type="EMBL" id="SEO40560.1"/>
    </source>
</evidence>
<dbReference type="InterPro" id="IPR036188">
    <property type="entry name" value="FAD/NAD-bd_sf"/>
</dbReference>
<dbReference type="PRINTS" id="PR00411">
    <property type="entry name" value="PNDRDTASEI"/>
</dbReference>
<keyword evidence="2" id="KW-0285">Flavoprotein</keyword>
<dbReference type="OrthoDB" id="9813348at2"/>
<dbReference type="AlphaFoldDB" id="A0A172S045"/>
<dbReference type="InterPro" id="IPR027477">
    <property type="entry name" value="Succ_DH/fumarate_Rdtase_cat_sf"/>
</dbReference>
<organism evidence="6 7">
    <name type="scientific">Denitrobacterium detoxificans</name>
    <dbReference type="NCBI Taxonomy" id="79604"/>
    <lineage>
        <taxon>Bacteria</taxon>
        <taxon>Bacillati</taxon>
        <taxon>Actinomycetota</taxon>
        <taxon>Coriobacteriia</taxon>
        <taxon>Eggerthellales</taxon>
        <taxon>Eggerthellaceae</taxon>
        <taxon>Denitrobacterium</taxon>
    </lineage>
</organism>
<reference evidence="7" key="1">
    <citation type="submission" date="2016-10" db="EMBL/GenBank/DDBJ databases">
        <authorList>
            <person name="Varghese N."/>
        </authorList>
    </citation>
    <scope>NUCLEOTIDE SEQUENCE [LARGE SCALE GENOMIC DNA]</scope>
    <source>
        <strain evidence="7">DSM 21843</strain>
    </source>
</reference>
<evidence type="ECO:0000256" key="2">
    <source>
        <dbReference type="ARBA" id="ARBA00022630"/>
    </source>
</evidence>
<dbReference type="PROSITE" id="PS51318">
    <property type="entry name" value="TAT"/>
    <property type="match status" value="1"/>
</dbReference>
<comment type="cofactor">
    <cofactor evidence="1">
        <name>FAD</name>
        <dbReference type="ChEBI" id="CHEBI:57692"/>
    </cofactor>
</comment>
<dbReference type="Gene3D" id="3.90.700.10">
    <property type="entry name" value="Succinate dehydrogenase/fumarate reductase flavoprotein, catalytic domain"/>
    <property type="match status" value="1"/>
</dbReference>